<keyword evidence="1" id="KW-0732">Signal</keyword>
<gene>
    <name evidence="2" type="ORF">GCM10010411_49520</name>
</gene>
<dbReference type="RefSeq" id="WP_344544508.1">
    <property type="nucleotide sequence ID" value="NZ_BAAATD010000006.1"/>
</dbReference>
<dbReference type="Proteomes" id="UP001501509">
    <property type="component" value="Unassembled WGS sequence"/>
</dbReference>
<evidence type="ECO:0000313" key="3">
    <source>
        <dbReference type="Proteomes" id="UP001501509"/>
    </source>
</evidence>
<comment type="caution">
    <text evidence="2">The sequence shown here is derived from an EMBL/GenBank/DDBJ whole genome shotgun (WGS) entry which is preliminary data.</text>
</comment>
<organism evidence="2 3">
    <name type="scientific">Actinomadura fulvescens</name>
    <dbReference type="NCBI Taxonomy" id="46160"/>
    <lineage>
        <taxon>Bacteria</taxon>
        <taxon>Bacillati</taxon>
        <taxon>Actinomycetota</taxon>
        <taxon>Actinomycetes</taxon>
        <taxon>Streptosporangiales</taxon>
        <taxon>Thermomonosporaceae</taxon>
        <taxon>Actinomadura</taxon>
    </lineage>
</organism>
<name>A0ABN3PZ44_9ACTN</name>
<evidence type="ECO:0000313" key="2">
    <source>
        <dbReference type="EMBL" id="GAA2609333.1"/>
    </source>
</evidence>
<protein>
    <recommendedName>
        <fullName evidence="4">SH3b domain-containing protein</fullName>
    </recommendedName>
</protein>
<feature type="chain" id="PRO_5046373033" description="SH3b domain-containing protein" evidence="1">
    <location>
        <begin position="32"/>
        <end position="115"/>
    </location>
</feature>
<feature type="signal peptide" evidence="1">
    <location>
        <begin position="1"/>
        <end position="31"/>
    </location>
</feature>
<proteinExistence type="predicted"/>
<reference evidence="2 3" key="1">
    <citation type="journal article" date="2019" name="Int. J. Syst. Evol. Microbiol.">
        <title>The Global Catalogue of Microorganisms (GCM) 10K type strain sequencing project: providing services to taxonomists for standard genome sequencing and annotation.</title>
        <authorList>
            <consortium name="The Broad Institute Genomics Platform"/>
            <consortium name="The Broad Institute Genome Sequencing Center for Infectious Disease"/>
            <person name="Wu L."/>
            <person name="Ma J."/>
        </authorList>
    </citation>
    <scope>NUCLEOTIDE SEQUENCE [LARGE SCALE GENOMIC DNA]</scope>
    <source>
        <strain evidence="2 3">JCM 6833</strain>
    </source>
</reference>
<evidence type="ECO:0000256" key="1">
    <source>
        <dbReference type="SAM" id="SignalP"/>
    </source>
</evidence>
<accession>A0ABN3PZ44</accession>
<keyword evidence="3" id="KW-1185">Reference proteome</keyword>
<evidence type="ECO:0008006" key="4">
    <source>
        <dbReference type="Google" id="ProtNLM"/>
    </source>
</evidence>
<sequence length="115" mass="12141">MRTSIRTGVALSISGLAMSGAALVTSSGAGAATTQAPAAKPAAASTQAAICRYTVEAKGGLYVRRTPGGRIVGRLRNGKIVFAKCQRPHGWVKLRGGVKRHLIGKWVYRPHLARY</sequence>
<dbReference type="EMBL" id="BAAATD010000006">
    <property type="protein sequence ID" value="GAA2609333.1"/>
    <property type="molecule type" value="Genomic_DNA"/>
</dbReference>